<protein>
    <submittedName>
        <fullName evidence="1">Uncharacterized protein</fullName>
    </submittedName>
</protein>
<dbReference type="Proteomes" id="UP001211907">
    <property type="component" value="Unassembled WGS sequence"/>
</dbReference>
<keyword evidence="2" id="KW-1185">Reference proteome</keyword>
<evidence type="ECO:0000313" key="2">
    <source>
        <dbReference type="Proteomes" id="UP001211907"/>
    </source>
</evidence>
<evidence type="ECO:0000313" key="1">
    <source>
        <dbReference type="EMBL" id="KAJ3094149.1"/>
    </source>
</evidence>
<gene>
    <name evidence="1" type="ORF">HK100_006257</name>
</gene>
<name>A0AAD5SRZ6_9FUNG</name>
<dbReference type="EMBL" id="JADGJH010002906">
    <property type="protein sequence ID" value="KAJ3094149.1"/>
    <property type="molecule type" value="Genomic_DNA"/>
</dbReference>
<dbReference type="AlphaFoldDB" id="A0AAD5SRZ6"/>
<comment type="caution">
    <text evidence="1">The sequence shown here is derived from an EMBL/GenBank/DDBJ whole genome shotgun (WGS) entry which is preliminary data.</text>
</comment>
<accession>A0AAD5SRZ6</accession>
<organism evidence="1 2">
    <name type="scientific">Physocladia obscura</name>
    <dbReference type="NCBI Taxonomy" id="109957"/>
    <lineage>
        <taxon>Eukaryota</taxon>
        <taxon>Fungi</taxon>
        <taxon>Fungi incertae sedis</taxon>
        <taxon>Chytridiomycota</taxon>
        <taxon>Chytridiomycota incertae sedis</taxon>
        <taxon>Chytridiomycetes</taxon>
        <taxon>Chytridiales</taxon>
        <taxon>Chytriomycetaceae</taxon>
        <taxon>Physocladia</taxon>
    </lineage>
</organism>
<sequence>MVESLKLNPIGGLGLPSEKETLGRRGARKCPITLLLSKPSVLKSYIVHNEIVAALSEVVAPANDAHIEREVLGEGEEHNHDVILADKLDKHEFCWTSNRETTTIVFVHCIMFYPMIIGINK</sequence>
<proteinExistence type="predicted"/>
<reference evidence="1" key="1">
    <citation type="submission" date="2020-05" db="EMBL/GenBank/DDBJ databases">
        <title>Phylogenomic resolution of chytrid fungi.</title>
        <authorList>
            <person name="Stajich J.E."/>
            <person name="Amses K."/>
            <person name="Simmons R."/>
            <person name="Seto K."/>
            <person name="Myers J."/>
            <person name="Bonds A."/>
            <person name="Quandt C.A."/>
            <person name="Barry K."/>
            <person name="Liu P."/>
            <person name="Grigoriev I."/>
            <person name="Longcore J.E."/>
            <person name="James T.Y."/>
        </authorList>
    </citation>
    <scope>NUCLEOTIDE SEQUENCE</scope>
    <source>
        <strain evidence="1">JEL0513</strain>
    </source>
</reference>